<dbReference type="GO" id="GO:0032007">
    <property type="term" value="P:negative regulation of TOR signaling"/>
    <property type="evidence" value="ECO:0007669"/>
    <property type="project" value="TreeGrafter"/>
</dbReference>
<keyword evidence="1" id="KW-0175">Coiled coil</keyword>
<evidence type="ECO:0000313" key="3">
    <source>
        <dbReference type="EMBL" id="KIM49478.1"/>
    </source>
</evidence>
<dbReference type="GO" id="GO:0033596">
    <property type="term" value="C:TSC1-TSC2 complex"/>
    <property type="evidence" value="ECO:0007669"/>
    <property type="project" value="TreeGrafter"/>
</dbReference>
<dbReference type="EMBL" id="KN831768">
    <property type="protein sequence ID" value="KIM49478.1"/>
    <property type="molecule type" value="Genomic_DNA"/>
</dbReference>
<feature type="coiled-coil region" evidence="1">
    <location>
        <begin position="775"/>
        <end position="876"/>
    </location>
</feature>
<reference evidence="4" key="2">
    <citation type="submission" date="2015-01" db="EMBL/GenBank/DDBJ databases">
        <title>Evolutionary Origins and Diversification of the Mycorrhizal Mutualists.</title>
        <authorList>
            <consortium name="DOE Joint Genome Institute"/>
            <consortium name="Mycorrhizal Genomics Consortium"/>
            <person name="Kohler A."/>
            <person name="Kuo A."/>
            <person name="Nagy L.G."/>
            <person name="Floudas D."/>
            <person name="Copeland A."/>
            <person name="Barry K.W."/>
            <person name="Cichocki N."/>
            <person name="Veneault-Fourrey C."/>
            <person name="LaButti K."/>
            <person name="Lindquist E.A."/>
            <person name="Lipzen A."/>
            <person name="Lundell T."/>
            <person name="Morin E."/>
            <person name="Murat C."/>
            <person name="Riley R."/>
            <person name="Ohm R."/>
            <person name="Sun H."/>
            <person name="Tunlid A."/>
            <person name="Henrissat B."/>
            <person name="Grigoriev I.V."/>
            <person name="Hibbett D.S."/>
            <person name="Martin F."/>
        </authorList>
    </citation>
    <scope>NUCLEOTIDE SEQUENCE [LARGE SCALE GENOMIC DNA]</scope>
    <source>
        <strain evidence="4">h7</strain>
    </source>
</reference>
<keyword evidence="4" id="KW-1185">Reference proteome</keyword>
<dbReference type="PANTHER" id="PTHR15154">
    <property type="entry name" value="HAMARTIN"/>
    <property type="match status" value="1"/>
</dbReference>
<dbReference type="PANTHER" id="PTHR15154:SF2">
    <property type="entry name" value="HAMARTIN"/>
    <property type="match status" value="1"/>
</dbReference>
<protein>
    <recommendedName>
        <fullName evidence="5">Tuberous sclerosis 1</fullName>
    </recommendedName>
</protein>
<sequence length="899" mass="103532">MPNPALPRQVRSALECAPDALPLNDLLTHIDDFVLECSTSEEPEVQVFQFEQVLQNIHDEVADYASLQQTETFLAILYHLGPILPPTSIVSWFDLVLRPALREPKLATQAVNQAKELIISALKKTHEAHAEKVGDFRRRLLEYYLLDAYNEGSGDDVLEWAELGDDERQKRAQWKLNLDSLLLRFGNERPEDLFHEINVHFATPSARLQLLVLLDQLASSPLFSNGAKVLPKLPLMRSLLLSLFLDNSSTLCTFGIATIVKLLPYFAVYAREDLKAMLPKLLAVLARIMCWKERRASQGRRIPKKGKIDEAFERELEYETNPILQISPETNWDRLDMVFDTISTPPKSRPYFTILYYLYPSNVLRFLRGPVRYLVDRDIRSPYVETWEQALDQNEIRRRSENLVREHNCHPLLIWRDAAIELSEKEFWVRYDYSRIVSEAAMLDIRNLVVAVKARYPPRKPKPILSQLHPGESEHGSGDATDGYTTEGYATEGEASDSDAMEGDEADGDAPPPRFIQTIDISSGKAILSLQDMIETTVALKSNLNLEVIQPASQWPYALFSTTSGSLSQLPNDVQPELSELNLEQNAAHVAQAISGLQREILLLRNDLNFELWLSRENSKHIGRLYQDRILMKTAEAERQGLYNKLRKYRAQVLSLESQLQEHKQQASNAKNKYADWNTELLKKLKELREEKKSWFLEAAALRTAQKETQALFVAQGRLLADASKEVFDLQTQRKENQHKIDRLQDYERQIEQHLKVQRLWDEDFAKFNDRENDIKLMQSRYKQMEMRLESLEKTQEEMEENARIYRRQIQTLEARLNQTRRATENPRELFAHEIASFAAEKAALRTANDNLREENLELKDEVEELKAMVEMLRGQHTGGRGLVSARSSPVIPSSFPDM</sequence>
<gene>
    <name evidence="3" type="ORF">M413DRAFT_109137</name>
</gene>
<name>A0A0C2YI83_HEBCY</name>
<dbReference type="OrthoDB" id="28737at2759"/>
<accession>A0A0C2YI83</accession>
<evidence type="ECO:0000313" key="4">
    <source>
        <dbReference type="Proteomes" id="UP000053424"/>
    </source>
</evidence>
<reference evidence="3 4" key="1">
    <citation type="submission" date="2014-04" db="EMBL/GenBank/DDBJ databases">
        <authorList>
            <consortium name="DOE Joint Genome Institute"/>
            <person name="Kuo A."/>
            <person name="Gay G."/>
            <person name="Dore J."/>
            <person name="Kohler A."/>
            <person name="Nagy L.G."/>
            <person name="Floudas D."/>
            <person name="Copeland A."/>
            <person name="Barry K.W."/>
            <person name="Cichocki N."/>
            <person name="Veneault-Fourrey C."/>
            <person name="LaButti K."/>
            <person name="Lindquist E.A."/>
            <person name="Lipzen A."/>
            <person name="Lundell T."/>
            <person name="Morin E."/>
            <person name="Murat C."/>
            <person name="Sun H."/>
            <person name="Tunlid A."/>
            <person name="Henrissat B."/>
            <person name="Grigoriev I.V."/>
            <person name="Hibbett D.S."/>
            <person name="Martin F."/>
            <person name="Nordberg H.P."/>
            <person name="Cantor M.N."/>
            <person name="Hua S.X."/>
        </authorList>
    </citation>
    <scope>NUCLEOTIDE SEQUENCE [LARGE SCALE GENOMIC DNA]</scope>
    <source>
        <strain evidence="4">h7</strain>
    </source>
</reference>
<evidence type="ECO:0000256" key="1">
    <source>
        <dbReference type="SAM" id="Coils"/>
    </source>
</evidence>
<dbReference type="AlphaFoldDB" id="A0A0C2YI83"/>
<evidence type="ECO:0000256" key="2">
    <source>
        <dbReference type="SAM" id="MobiDB-lite"/>
    </source>
</evidence>
<dbReference type="HOGENOM" id="CLU_007465_0_0_1"/>
<organism evidence="3 4">
    <name type="scientific">Hebeloma cylindrosporum</name>
    <dbReference type="NCBI Taxonomy" id="76867"/>
    <lineage>
        <taxon>Eukaryota</taxon>
        <taxon>Fungi</taxon>
        <taxon>Dikarya</taxon>
        <taxon>Basidiomycota</taxon>
        <taxon>Agaricomycotina</taxon>
        <taxon>Agaricomycetes</taxon>
        <taxon>Agaricomycetidae</taxon>
        <taxon>Agaricales</taxon>
        <taxon>Agaricineae</taxon>
        <taxon>Hymenogastraceae</taxon>
        <taxon>Hebeloma</taxon>
    </lineage>
</organism>
<dbReference type="InterPro" id="IPR007483">
    <property type="entry name" value="Hamartin"/>
</dbReference>
<feature type="region of interest" description="Disordered" evidence="2">
    <location>
        <begin position="880"/>
        <end position="899"/>
    </location>
</feature>
<feature type="region of interest" description="Disordered" evidence="2">
    <location>
        <begin position="461"/>
        <end position="515"/>
    </location>
</feature>
<proteinExistence type="predicted"/>
<dbReference type="Proteomes" id="UP000053424">
    <property type="component" value="Unassembled WGS sequence"/>
</dbReference>
<dbReference type="GO" id="GO:0051726">
    <property type="term" value="P:regulation of cell cycle"/>
    <property type="evidence" value="ECO:0007669"/>
    <property type="project" value="TreeGrafter"/>
</dbReference>
<feature type="compositionally biased region" description="Acidic residues" evidence="2">
    <location>
        <begin position="494"/>
        <end position="508"/>
    </location>
</feature>
<dbReference type="STRING" id="686832.A0A0C2YI83"/>
<evidence type="ECO:0008006" key="5">
    <source>
        <dbReference type="Google" id="ProtNLM"/>
    </source>
</evidence>
<feature type="coiled-coil region" evidence="1">
    <location>
        <begin position="632"/>
        <end position="705"/>
    </location>
</feature>